<accession>A0A845PUU8</accession>
<evidence type="ECO:0000256" key="3">
    <source>
        <dbReference type="ARBA" id="ARBA00022578"/>
    </source>
</evidence>
<keyword evidence="3 6" id="KW-0815">Transposition</keyword>
<comment type="caution">
    <text evidence="7">The sequence shown here is derived from an EMBL/GenBank/DDBJ whole genome shotgun (WGS) entry which is preliminary data.</text>
</comment>
<dbReference type="Proteomes" id="UP000553459">
    <property type="component" value="Unassembled WGS sequence"/>
</dbReference>
<keyword evidence="6" id="KW-0814">Transposable element</keyword>
<comment type="function">
    <text evidence="1 6">Required for the transposition of the insertion element.</text>
</comment>
<dbReference type="RefSeq" id="WP_185151805.1">
    <property type="nucleotide sequence ID" value="NZ_JAAABJ010000153.1"/>
</dbReference>
<dbReference type="GO" id="GO:0003677">
    <property type="term" value="F:DNA binding"/>
    <property type="evidence" value="ECO:0007669"/>
    <property type="project" value="UniProtKB-UniRule"/>
</dbReference>
<dbReference type="PANTHER" id="PTHR33217">
    <property type="entry name" value="TRANSPOSASE FOR INSERTION SEQUENCE ELEMENT IS1081"/>
    <property type="match status" value="1"/>
</dbReference>
<keyword evidence="4 6" id="KW-0238">DNA-binding</keyword>
<evidence type="ECO:0000256" key="1">
    <source>
        <dbReference type="ARBA" id="ARBA00002190"/>
    </source>
</evidence>
<evidence type="ECO:0000313" key="7">
    <source>
        <dbReference type="EMBL" id="NAW50058.1"/>
    </source>
</evidence>
<dbReference type="GO" id="GO:0006313">
    <property type="term" value="P:DNA transposition"/>
    <property type="evidence" value="ECO:0007669"/>
    <property type="project" value="UniProtKB-UniRule"/>
</dbReference>
<evidence type="ECO:0000256" key="6">
    <source>
        <dbReference type="RuleBase" id="RU365089"/>
    </source>
</evidence>
<evidence type="ECO:0000313" key="8">
    <source>
        <dbReference type="Proteomes" id="UP000553459"/>
    </source>
</evidence>
<evidence type="ECO:0000256" key="5">
    <source>
        <dbReference type="ARBA" id="ARBA00023172"/>
    </source>
</evidence>
<evidence type="ECO:0000256" key="2">
    <source>
        <dbReference type="ARBA" id="ARBA00010961"/>
    </source>
</evidence>
<evidence type="ECO:0000256" key="4">
    <source>
        <dbReference type="ARBA" id="ARBA00023125"/>
    </source>
</evidence>
<dbReference type="GO" id="GO:0004803">
    <property type="term" value="F:transposase activity"/>
    <property type="evidence" value="ECO:0007669"/>
    <property type="project" value="UniProtKB-UniRule"/>
</dbReference>
<dbReference type="EMBL" id="JAAABJ010000153">
    <property type="protein sequence ID" value="NAW50058.1"/>
    <property type="molecule type" value="Genomic_DNA"/>
</dbReference>
<proteinExistence type="inferred from homology"/>
<keyword evidence="5 6" id="KW-0233">DNA recombination</keyword>
<feature type="non-terminal residue" evidence="7">
    <location>
        <position position="102"/>
    </location>
</feature>
<sequence length="102" mass="11798">MYYLGVSTSAIGYFFQNMFAIEISPAEISRITDRVLPEVQEWRNRPLETVYPFVCLDCMFFKVRVNGVVETRAIYNILGVDIARKKDVLGLYSSENEGAKFW</sequence>
<gene>
    <name evidence="7" type="ORF">GNY06_01165</name>
</gene>
<keyword evidence="8" id="KW-1185">Reference proteome</keyword>
<dbReference type="PANTHER" id="PTHR33217:SF8">
    <property type="entry name" value="MUTATOR FAMILY TRANSPOSASE"/>
    <property type="match status" value="1"/>
</dbReference>
<reference evidence="7 8" key="1">
    <citation type="submission" date="2019-11" db="EMBL/GenBank/DDBJ databases">
        <title>Characterization of Elizabethkingia argenteiflava sp. nov., isolated from inner surface of Soybean Pods.</title>
        <authorList>
            <person name="Mo S."/>
        </authorList>
    </citation>
    <scope>NUCLEOTIDE SEQUENCE [LARGE SCALE GENOMIC DNA]</scope>
    <source>
        <strain evidence="7 8">YB22</strain>
    </source>
</reference>
<dbReference type="InterPro" id="IPR001207">
    <property type="entry name" value="Transposase_mutator"/>
</dbReference>
<protein>
    <recommendedName>
        <fullName evidence="6">Mutator family transposase</fullName>
    </recommendedName>
</protein>
<dbReference type="AlphaFoldDB" id="A0A845PUU8"/>
<comment type="similarity">
    <text evidence="2 6">Belongs to the transposase mutator family.</text>
</comment>
<organism evidence="7 8">
    <name type="scientific">Elizabethkingia argenteiflava</name>
    <dbReference type="NCBI Taxonomy" id="2681556"/>
    <lineage>
        <taxon>Bacteria</taxon>
        <taxon>Pseudomonadati</taxon>
        <taxon>Bacteroidota</taxon>
        <taxon>Flavobacteriia</taxon>
        <taxon>Flavobacteriales</taxon>
        <taxon>Weeksellaceae</taxon>
        <taxon>Elizabethkingia</taxon>
    </lineage>
</organism>
<name>A0A845PUU8_9FLAO</name>
<dbReference type="Pfam" id="PF00872">
    <property type="entry name" value="Transposase_mut"/>
    <property type="match status" value="1"/>
</dbReference>